<feature type="region of interest" description="Disordered" evidence="1">
    <location>
        <begin position="1274"/>
        <end position="1303"/>
    </location>
</feature>
<name>A0A815DDK9_ADIRI</name>
<feature type="region of interest" description="Disordered" evidence="1">
    <location>
        <begin position="1696"/>
        <end position="1733"/>
    </location>
</feature>
<feature type="region of interest" description="Disordered" evidence="1">
    <location>
        <begin position="903"/>
        <end position="996"/>
    </location>
</feature>
<feature type="region of interest" description="Disordered" evidence="1">
    <location>
        <begin position="2199"/>
        <end position="2218"/>
    </location>
</feature>
<feature type="region of interest" description="Disordered" evidence="1">
    <location>
        <begin position="1340"/>
        <end position="1363"/>
    </location>
</feature>
<feature type="compositionally biased region" description="Polar residues" evidence="1">
    <location>
        <begin position="903"/>
        <end position="933"/>
    </location>
</feature>
<feature type="compositionally biased region" description="Polar residues" evidence="1">
    <location>
        <begin position="21"/>
        <end position="41"/>
    </location>
</feature>
<feature type="compositionally biased region" description="Polar residues" evidence="1">
    <location>
        <begin position="974"/>
        <end position="983"/>
    </location>
</feature>
<feature type="region of interest" description="Disordered" evidence="1">
    <location>
        <begin position="1378"/>
        <end position="1502"/>
    </location>
</feature>
<protein>
    <submittedName>
        <fullName evidence="2">Uncharacterized protein</fullName>
    </submittedName>
</protein>
<feature type="region of interest" description="Disordered" evidence="1">
    <location>
        <begin position="1537"/>
        <end position="1614"/>
    </location>
</feature>
<feature type="compositionally biased region" description="Polar residues" evidence="1">
    <location>
        <begin position="1547"/>
        <end position="1557"/>
    </location>
</feature>
<feature type="compositionally biased region" description="Basic and acidic residues" evidence="1">
    <location>
        <begin position="2244"/>
        <end position="2260"/>
    </location>
</feature>
<feature type="region of interest" description="Disordered" evidence="1">
    <location>
        <begin position="2230"/>
        <end position="2308"/>
    </location>
</feature>
<feature type="compositionally biased region" description="Polar residues" evidence="1">
    <location>
        <begin position="3177"/>
        <end position="3187"/>
    </location>
</feature>
<feature type="region of interest" description="Disordered" evidence="1">
    <location>
        <begin position="2164"/>
        <end position="2192"/>
    </location>
</feature>
<feature type="compositionally biased region" description="Basic residues" evidence="1">
    <location>
        <begin position="1826"/>
        <end position="1836"/>
    </location>
</feature>
<feature type="compositionally biased region" description="Low complexity" evidence="1">
    <location>
        <begin position="2565"/>
        <end position="2576"/>
    </location>
</feature>
<dbReference type="EMBL" id="CAJNOJ010000213">
    <property type="protein sequence ID" value="CAF1296939.1"/>
    <property type="molecule type" value="Genomic_DNA"/>
</dbReference>
<feature type="region of interest" description="Disordered" evidence="1">
    <location>
        <begin position="1629"/>
        <end position="1665"/>
    </location>
</feature>
<feature type="region of interest" description="Disordered" evidence="1">
    <location>
        <begin position="15"/>
        <end position="41"/>
    </location>
</feature>
<evidence type="ECO:0000313" key="2">
    <source>
        <dbReference type="EMBL" id="CAF1296939.1"/>
    </source>
</evidence>
<reference evidence="2" key="1">
    <citation type="submission" date="2021-02" db="EMBL/GenBank/DDBJ databases">
        <authorList>
            <person name="Nowell W R."/>
        </authorList>
    </citation>
    <scope>NUCLEOTIDE SEQUENCE</scope>
</reference>
<feature type="compositionally biased region" description="Polar residues" evidence="1">
    <location>
        <begin position="1716"/>
        <end position="1733"/>
    </location>
</feature>
<gene>
    <name evidence="2" type="ORF">EDS130_LOCUS30395</name>
</gene>
<feature type="compositionally biased region" description="Basic and acidic residues" evidence="1">
    <location>
        <begin position="2294"/>
        <end position="2306"/>
    </location>
</feature>
<accession>A0A815DDK9</accession>
<feature type="region of interest" description="Disordered" evidence="1">
    <location>
        <begin position="2565"/>
        <end position="2608"/>
    </location>
</feature>
<evidence type="ECO:0000313" key="3">
    <source>
        <dbReference type="Proteomes" id="UP000663852"/>
    </source>
</evidence>
<feature type="region of interest" description="Disordered" evidence="1">
    <location>
        <begin position="3152"/>
        <end position="3187"/>
    </location>
</feature>
<dbReference type="OrthoDB" id="447516at2759"/>
<evidence type="ECO:0000256" key="1">
    <source>
        <dbReference type="SAM" id="MobiDB-lite"/>
    </source>
</evidence>
<feature type="compositionally biased region" description="Polar residues" evidence="1">
    <location>
        <begin position="2264"/>
        <end position="2290"/>
    </location>
</feature>
<feature type="compositionally biased region" description="Polar residues" evidence="1">
    <location>
        <begin position="1656"/>
        <end position="1665"/>
    </location>
</feature>
<dbReference type="Proteomes" id="UP000663852">
    <property type="component" value="Unassembled WGS sequence"/>
</dbReference>
<feature type="compositionally biased region" description="Basic and acidic residues" evidence="1">
    <location>
        <begin position="3161"/>
        <end position="3176"/>
    </location>
</feature>
<sequence>MGCSNARLLVQAPMSAEPGATPNNTLPSTTLANSPANVATDNTLNTTTRMHLTGVDLVVERNGSYTLLLTPRTHKQLMPYVLRKKRFRILVDKPRSDQTLVSNEQLIDNSKMNSQKHKTAMESTIESIEQVASDELNKAKTRFVGGRSIDRGNPEDEDTIIQSDDEGMIEEIVTTVEEDKDLECKVKKKIETKKTIAQDPETHHMITKVVKTEVTEITRTITINDQHDLERAKRELGIDDVNRLLPSSSSAYWTDHPRVTTVKETHYEPKNEIVTAKDFPTDSPVKQLHPEEKPVLAESTVVGRGPVAETIVPLSTVSPTKPVEVKKKKKKSKLCSCTRGVDDDNEKDKLVVAPTEQIKTTPSVVPPTPVVNQPTIDTQTQGQQLISADIKQLIIDKKSLLIEYIHSKVFAPSNLYTSNDDDRKARKLSSRILDLLRYDRCQSWSQMSDQLTDEYSNYLSANFSLQPIVNTYHNLLTTKQSNLLNTFSTIHNENDIQNIHENNDYLKIVQTYFNEHEQQAKPLEAIQQQQATDTHHDALIEKVINADEEQPLKQTTSTDQMEEHTSPIYNEEHLIKMLADISQHKPITLAEAIAYEYIDLEDPKLGLSNEAVQRIKSLFHPLSDESISNLIRVRRSGEYITDINLAETNPFEKFTHTEPFVYRLQPSFEPTLDFSEKQFRSLAEAILNNKDQYDQLEFDVARTSLPVYDAKDASINDVSQSDSGYSMTTATHESLASKIKIEFEPIHHDVPIVPKRDDLHDEEKIDLDKATQEQIDKYELNHEIIQIIKSDFHGSDKTVGQAILSRELRLDSSDPKDIAYLHSLGIYEEQSRILNTLFFPKHSRIIAYSPEPGRFVEAQTTFNPDHAGYKTDTTIIQIQEKQLSSDHLAMQRNIHDDRMSPNLSQQMTESETVVSSPALSTISPIQESAPTTVQKEKTPPPSSAAAAAPSVHAKKRKSSGGLFSCFRSKKPKSGTEQQGSATVKPTILVSEPNSPQEPVKSIVEKTLVDYSITSDGKRIYIDAFRDRPGMDMSYRPSDFEDRFVLPIHKSPSEYERPITPDIQAVIHKSETVEEEASSTPAEVAHEAPLIHSEPEPVEQTDEVQLESPEAIVEQEVEIHEESRVETIEPVSSLSEIVEQETEIHLEPRPPTIEPVEVHHEVIERKVQSHHHHLEPRPATIEPVDVQPEKTPIVIPSKKSEHKIVVKKPTLDLHGASVQLPPVELVEPGPLPKLTVTKGQKSTSGLCASCFGAKAAEKKKKKVSVTPIPAPVAPKQSVVEEKKDEPSPLIETPPPAPIIRNDEPILPRVNIDTFKERKFDQSYESLPKSQDRLETTIEEQYQASSSTKINTEAPTSYGSTTAIDSSIFSRVNIDSFRERTFDKSYDSLPKSQERLVATPPVEETHQQLSPTETVSLPPKKQTADDSFLHSRVNIDTFKERTFQKSSESLPRSEERLGATNEQIEPSSLPEKSHDQLPSSEPITSSPPPTPIQQTSESGSVYSRVNIDTFKERTFQKSYESLPKSQERLDTAVSIEEPLYQIPKKESVPPQQKVQSTDNLPDYSKVNIDTFKERSFEQSFESRPKSEERLDATSAPPPHEEPHYQLPTVQNTDGSSLYSRVNIDTFKERKFDKSYESLPKSQERLNGAAPSEEHHYQLPTNESLPSSLKVRSTNDISLYSQVNIDTFKERTFDKSFESLPKSKERLSSAPASEEPHYQQPTSEPVPLTPSTKSTDSVVKNASIYSQVNIDTFKERTFNKSFESLPKQTAAPVSGTIDGNTYDIPRTVELQQTTPSVEIKTEEQKVNSEQMSPPAIEISKSSEQTETKKKPKSKTKTKSKPVATEKEVKTKSSKSTTSEKKKSSLLSTFFRPGDRRTKIPALDLPPIERDLSPNTQLRQSESDPLHVPSVQLPKLDFPLPTYKRPEVNMASGSIRQSSEFDIPVVDLPSIPNLQLPAVEKQTIDFNIDLMKVPNVQLPDVQYTLNEQDDVKLPEIQFEKTVKTESDPHSTIQAGLALASPVEDMLNIQTDHKNFPIETDYAAKVEPIVPIVPTEQPEACIKTEVISIEEKYQVTGLQQAESIVITQTEIKTEYNYQLPSPEPVLSLSEDFKTSPPSFDDDVPSTPPNIVPAVHYPSKQLIETKSEVKKIKPTRSTFCSCFGTKSGAAKEKQTHPLTAPRASLPEIEMPIPSTNISSTLKTKGRLHAPSSNLPPVDFTPTATGTARLSGIHIHETEAVVPTGQTKQETIVEKAKEKETAKESKVNSDIPPSSTTEKTTQEATQIKSTSPTSGQKKPSKKEIKPVSTEPKKSPSFVLKAPVMNIPDLDLSVPTKSDAYLSLSKQESAPIPELIQSRSDSGLEAIVSSHIHPSSTFGTNTITEDIPQHRSISSGLGSEILDNITAKGYSLPDIQAPEPTLVPKSIESTHASKYDFTRKITMNDETHTKLIARRDQMKTSLANEISKSLDGFDVKKDEKSLDEILTHAIDLIQEKKVATYPELKQKLTVEHKNEAFLVDPVVHSLYYAIEKQGLDKLDKPEFPLAIRDMVRLPAKQTHDTVLHLSKEATPLTTTQMTKETSTTPVESTPKPIESTRSCLTCGRSKSKSKPASTITSVGLVDERRRTQLNTHRNDLSNILRDHIQSSQPPIRKFADHPKESEKIIRKGLVLLTQPKIHSYEQIRNDLKTEHKQSFYLVDPIVDIIRDTLDHCDITQMNEKINTDILDSNISQTAKLYNNQWSLLSTEEGNAFKSNQLSWLEQYLINNESKEKKLTKKQIKELNKILHRNIEILSLNVLNSWDELTSQLQREYPKAHDLCNRSVEILKQAHRDGLLLLTQAPVQDKRRPSSLISERARQNLKSNRKKIITSFKTFFTNNSPSPAIENHIDNYLNKTFHYLEEQKQGQFKSYQDLKEQLKKDFHKNQQDQLIEQIVDVIEQAHATNQFDDMDKPEVQSLMKDRLNGKPLVLKEMYVSLPARPGAYGTSKYSIEETTRYLSTSTTGDQTLNSTTISHRVARGLSWREANERARILFYRGKHPAIHYDEQAAAFDVRMLLETASGGTREIPVTDSDGCSWLRITDMPLHRLLLAYREYDILPVSPAVAEDDGLSYCSVHELLNSCGVQWDGVNIISLVDHSEDVVRAAEQAALKVIREKGMVDLQTPPSTRNIDTHNHDQSEDSDPKKTITSSTTNPSS</sequence>
<organism evidence="2 3">
    <name type="scientific">Adineta ricciae</name>
    <name type="common">Rotifer</name>
    <dbReference type="NCBI Taxonomy" id="249248"/>
    <lineage>
        <taxon>Eukaryota</taxon>
        <taxon>Metazoa</taxon>
        <taxon>Spiralia</taxon>
        <taxon>Gnathifera</taxon>
        <taxon>Rotifera</taxon>
        <taxon>Eurotatoria</taxon>
        <taxon>Bdelloidea</taxon>
        <taxon>Adinetida</taxon>
        <taxon>Adinetidae</taxon>
        <taxon>Adineta</taxon>
    </lineage>
</organism>
<comment type="caution">
    <text evidence="2">The sequence shown here is derived from an EMBL/GenBank/DDBJ whole genome shotgun (WGS) entry which is preliminary data.</text>
</comment>
<feature type="region of interest" description="Disordered" evidence="1">
    <location>
        <begin position="1785"/>
        <end position="1909"/>
    </location>
</feature>
<feature type="compositionally biased region" description="Polar residues" evidence="1">
    <location>
        <begin position="1605"/>
        <end position="1614"/>
    </location>
</feature>
<feature type="compositionally biased region" description="Basic and acidic residues" evidence="1">
    <location>
        <begin position="1568"/>
        <end position="1589"/>
    </location>
</feature>
<proteinExistence type="predicted"/>